<proteinExistence type="inferred from homology"/>
<dbReference type="CDD" id="cd18081">
    <property type="entry name" value="RlmH-like"/>
    <property type="match status" value="1"/>
</dbReference>
<dbReference type="PANTHER" id="PTHR33603:SF1">
    <property type="entry name" value="RIBOSOMAL RNA LARGE SUBUNIT METHYLTRANSFERASE H"/>
    <property type="match status" value="1"/>
</dbReference>
<dbReference type="Gene3D" id="3.40.1280.10">
    <property type="match status" value="1"/>
</dbReference>
<evidence type="ECO:0000256" key="3">
    <source>
        <dbReference type="ARBA" id="ARBA00022691"/>
    </source>
</evidence>
<comment type="subunit">
    <text evidence="5">Homodimer.</text>
</comment>
<feature type="binding site" evidence="5">
    <location>
        <position position="104"/>
    </location>
    <ligand>
        <name>S-adenosyl-L-methionine</name>
        <dbReference type="ChEBI" id="CHEBI:59789"/>
    </ligand>
</feature>
<comment type="catalytic activity">
    <reaction evidence="5">
        <text>pseudouridine(1915) in 23S rRNA + S-adenosyl-L-methionine = N(3)-methylpseudouridine(1915) in 23S rRNA + S-adenosyl-L-homocysteine + H(+)</text>
        <dbReference type="Rhea" id="RHEA:42752"/>
        <dbReference type="Rhea" id="RHEA-COMP:10221"/>
        <dbReference type="Rhea" id="RHEA-COMP:10222"/>
        <dbReference type="ChEBI" id="CHEBI:15378"/>
        <dbReference type="ChEBI" id="CHEBI:57856"/>
        <dbReference type="ChEBI" id="CHEBI:59789"/>
        <dbReference type="ChEBI" id="CHEBI:65314"/>
        <dbReference type="ChEBI" id="CHEBI:74486"/>
        <dbReference type="EC" id="2.1.1.177"/>
    </reaction>
</comment>
<dbReference type="PIRSF" id="PIRSF004505">
    <property type="entry name" value="MT_bac"/>
    <property type="match status" value="1"/>
</dbReference>
<sequence length="156" mass="17679">MRVHLLAIGTRMPAWVNQGFQEYAQRMPPECELVLKEIPAPRRGRNTDLERLRTREGQDLLAAIPGDAWVVALDEAGRAWDTKGLATRLDQWLHSGRDVCLLVGGPDGLSQACRERADLTWSLSPLTFPHPLVRILLAEQLYRAWSLLRGHPYHRG</sequence>
<reference evidence="6 7" key="1">
    <citation type="submission" date="2016-10" db="EMBL/GenBank/DDBJ databases">
        <authorList>
            <person name="de Groot N.N."/>
        </authorList>
    </citation>
    <scope>NUCLEOTIDE SEQUENCE [LARGE SCALE GENOMIC DNA]</scope>
    <source>
        <strain evidence="6 7">DSM 4180</strain>
    </source>
</reference>
<evidence type="ECO:0000313" key="7">
    <source>
        <dbReference type="Proteomes" id="UP000199556"/>
    </source>
</evidence>
<dbReference type="STRING" id="195064.SAMN05421721_11216"/>
<evidence type="ECO:0000256" key="2">
    <source>
        <dbReference type="ARBA" id="ARBA00022679"/>
    </source>
</evidence>
<feature type="binding site" evidence="5">
    <location>
        <begin position="123"/>
        <end position="128"/>
    </location>
    <ligand>
        <name>S-adenosyl-L-methionine</name>
        <dbReference type="ChEBI" id="CHEBI:59789"/>
    </ligand>
</feature>
<evidence type="ECO:0000256" key="1">
    <source>
        <dbReference type="ARBA" id="ARBA00022603"/>
    </source>
</evidence>
<keyword evidence="1 5" id="KW-0489">Methyltransferase</keyword>
<dbReference type="OrthoDB" id="9806643at2"/>
<dbReference type="NCBIfam" id="TIGR00246">
    <property type="entry name" value="tRNA_RlmH_YbeA"/>
    <property type="match status" value="1"/>
</dbReference>
<keyword evidence="5" id="KW-0698">rRNA processing</keyword>
<dbReference type="Proteomes" id="UP000199556">
    <property type="component" value="Unassembled WGS sequence"/>
</dbReference>
<accession>A0A1I4S2Y1</accession>
<dbReference type="EMBL" id="FOUO01000012">
    <property type="protein sequence ID" value="SFM58630.1"/>
    <property type="molecule type" value="Genomic_DNA"/>
</dbReference>
<keyword evidence="2 5" id="KW-0808">Transferase</keyword>
<gene>
    <name evidence="5" type="primary">rlmH</name>
    <name evidence="6" type="ORF">SAMN05421721_11216</name>
</gene>
<dbReference type="InterPro" id="IPR029028">
    <property type="entry name" value="Alpha/beta_knot_MTases"/>
</dbReference>
<dbReference type="RefSeq" id="WP_090486161.1">
    <property type="nucleotide sequence ID" value="NZ_FOUO01000012.1"/>
</dbReference>
<comment type="subcellular location">
    <subcellularLocation>
        <location evidence="5">Cytoplasm</location>
    </subcellularLocation>
</comment>
<comment type="function">
    <text evidence="5">Specifically methylates the pseudouridine at position 1915 (m3Psi1915) in 23S rRNA.</text>
</comment>
<dbReference type="GO" id="GO:0070038">
    <property type="term" value="F:rRNA (pseudouridine-N3-)-methyltransferase activity"/>
    <property type="evidence" value="ECO:0007669"/>
    <property type="project" value="UniProtKB-UniRule"/>
</dbReference>
<protein>
    <recommendedName>
        <fullName evidence="5">Ribosomal RNA large subunit methyltransferase H</fullName>
        <ecNumber evidence="5">2.1.1.177</ecNumber>
    </recommendedName>
    <alternativeName>
        <fullName evidence="5">23S rRNA (pseudouridine1915-N3)-methyltransferase</fullName>
    </alternativeName>
    <alternativeName>
        <fullName evidence="5">23S rRNA m3Psi1915 methyltransferase</fullName>
    </alternativeName>
    <alternativeName>
        <fullName evidence="5">rRNA (pseudouridine-N3-)-methyltransferase RlmH</fullName>
    </alternativeName>
</protein>
<organism evidence="6 7">
    <name type="scientific">Ectothiorhodospira mobilis</name>
    <dbReference type="NCBI Taxonomy" id="195064"/>
    <lineage>
        <taxon>Bacteria</taxon>
        <taxon>Pseudomonadati</taxon>
        <taxon>Pseudomonadota</taxon>
        <taxon>Gammaproteobacteria</taxon>
        <taxon>Chromatiales</taxon>
        <taxon>Ectothiorhodospiraceae</taxon>
        <taxon>Ectothiorhodospira</taxon>
    </lineage>
</organism>
<dbReference type="NCBIfam" id="NF000986">
    <property type="entry name" value="PRK00103.1-4"/>
    <property type="match status" value="1"/>
</dbReference>
<evidence type="ECO:0000256" key="4">
    <source>
        <dbReference type="ARBA" id="ARBA00038303"/>
    </source>
</evidence>
<dbReference type="Pfam" id="PF02590">
    <property type="entry name" value="SPOUT_MTase"/>
    <property type="match status" value="1"/>
</dbReference>
<dbReference type="InterPro" id="IPR003742">
    <property type="entry name" value="RlmH-like"/>
</dbReference>
<keyword evidence="5" id="KW-0963">Cytoplasm</keyword>
<dbReference type="GO" id="GO:0005737">
    <property type="term" value="C:cytoplasm"/>
    <property type="evidence" value="ECO:0007669"/>
    <property type="project" value="UniProtKB-SubCell"/>
</dbReference>
<dbReference type="PANTHER" id="PTHR33603">
    <property type="entry name" value="METHYLTRANSFERASE"/>
    <property type="match status" value="1"/>
</dbReference>
<feature type="binding site" evidence="5">
    <location>
        <position position="73"/>
    </location>
    <ligand>
        <name>S-adenosyl-L-methionine</name>
        <dbReference type="ChEBI" id="CHEBI:59789"/>
    </ligand>
</feature>
<dbReference type="AlphaFoldDB" id="A0A1I4S2Y1"/>
<keyword evidence="3 5" id="KW-0949">S-adenosyl-L-methionine</keyword>
<dbReference type="InterPro" id="IPR029026">
    <property type="entry name" value="tRNA_m1G_MTases_N"/>
</dbReference>
<dbReference type="SUPFAM" id="SSF75217">
    <property type="entry name" value="alpha/beta knot"/>
    <property type="match status" value="1"/>
</dbReference>
<name>A0A1I4S2Y1_ECTMO</name>
<comment type="similarity">
    <text evidence="4 5">Belongs to the RNA methyltransferase RlmH family.</text>
</comment>
<evidence type="ECO:0000313" key="6">
    <source>
        <dbReference type="EMBL" id="SFM58630.1"/>
    </source>
</evidence>
<dbReference type="EC" id="2.1.1.177" evidence="5"/>
<keyword evidence="7" id="KW-1185">Reference proteome</keyword>
<dbReference type="HAMAP" id="MF_00658">
    <property type="entry name" value="23SrRNA_methyltr_H"/>
    <property type="match status" value="1"/>
</dbReference>
<evidence type="ECO:0000256" key="5">
    <source>
        <dbReference type="HAMAP-Rule" id="MF_00658"/>
    </source>
</evidence>